<comment type="domain">
    <text evidence="3">Contains a C-terminal catalytic domain, and an N-terminal region which modulates catalytic activity.</text>
</comment>
<feature type="domain" description="CheB-type methylesterase" evidence="7">
    <location>
        <begin position="165"/>
        <end position="356"/>
    </location>
</feature>
<dbReference type="Pfam" id="PF00072">
    <property type="entry name" value="Response_reg"/>
    <property type="match status" value="1"/>
</dbReference>
<reference evidence="8 9" key="1">
    <citation type="journal article" date="2019" name="Int. J. Syst. Evol. Microbiol.">
        <title>The Global Catalogue of Microorganisms (GCM) 10K type strain sequencing project: providing services to taxonomists for standard genome sequencing and annotation.</title>
        <authorList>
            <consortium name="The Broad Institute Genomics Platform"/>
            <consortium name="The Broad Institute Genome Sequencing Center for Infectious Disease"/>
            <person name="Wu L."/>
            <person name="Ma J."/>
        </authorList>
    </citation>
    <scope>NUCLEOTIDE SEQUENCE [LARGE SCALE GENOMIC DNA]</scope>
    <source>
        <strain evidence="8 9">JCM 9731</strain>
    </source>
</reference>
<dbReference type="PANTHER" id="PTHR42872">
    <property type="entry name" value="PROTEIN-GLUTAMATE METHYLESTERASE/PROTEIN-GLUTAMINE GLUTAMINASE"/>
    <property type="match status" value="1"/>
</dbReference>
<dbReference type="EC" id="3.1.1.61" evidence="3"/>
<evidence type="ECO:0000259" key="6">
    <source>
        <dbReference type="PROSITE" id="PS50110"/>
    </source>
</evidence>
<dbReference type="EC" id="3.5.1.44" evidence="3"/>
<evidence type="ECO:0000256" key="5">
    <source>
        <dbReference type="PROSITE-ProRule" id="PRU00169"/>
    </source>
</evidence>
<dbReference type="InterPro" id="IPR000673">
    <property type="entry name" value="Sig_transdc_resp-reg_Me-estase"/>
</dbReference>
<comment type="catalytic activity">
    <reaction evidence="2 3">
        <text>[protein]-L-glutamate 5-O-methyl ester + H2O = L-glutamyl-[protein] + methanol + H(+)</text>
        <dbReference type="Rhea" id="RHEA:23236"/>
        <dbReference type="Rhea" id="RHEA-COMP:10208"/>
        <dbReference type="Rhea" id="RHEA-COMP:10311"/>
        <dbReference type="ChEBI" id="CHEBI:15377"/>
        <dbReference type="ChEBI" id="CHEBI:15378"/>
        <dbReference type="ChEBI" id="CHEBI:17790"/>
        <dbReference type="ChEBI" id="CHEBI:29973"/>
        <dbReference type="ChEBI" id="CHEBI:82795"/>
        <dbReference type="EC" id="3.1.1.61"/>
    </reaction>
</comment>
<comment type="similarity">
    <text evidence="3">Belongs to the CheB family.</text>
</comment>
<dbReference type="SUPFAM" id="SSF52172">
    <property type="entry name" value="CheY-like"/>
    <property type="match status" value="1"/>
</dbReference>
<dbReference type="InterPro" id="IPR011006">
    <property type="entry name" value="CheY-like_superfamily"/>
</dbReference>
<dbReference type="Pfam" id="PF01339">
    <property type="entry name" value="CheB_methylest"/>
    <property type="match status" value="1"/>
</dbReference>
<evidence type="ECO:0000259" key="7">
    <source>
        <dbReference type="PROSITE" id="PS50122"/>
    </source>
</evidence>
<dbReference type="InterPro" id="IPR035909">
    <property type="entry name" value="CheB_C"/>
</dbReference>
<feature type="modified residue" description="4-aspartylphosphate" evidence="3 5">
    <location>
        <position position="54"/>
    </location>
</feature>
<evidence type="ECO:0000313" key="8">
    <source>
        <dbReference type="EMBL" id="GAA0331958.1"/>
    </source>
</evidence>
<feature type="active site" evidence="3 4">
    <location>
        <position position="300"/>
    </location>
</feature>
<dbReference type="PROSITE" id="PS50122">
    <property type="entry name" value="CHEB"/>
    <property type="match status" value="1"/>
</dbReference>
<comment type="caution">
    <text evidence="8">The sequence shown here is derived from an EMBL/GenBank/DDBJ whole genome shotgun (WGS) entry which is preliminary data.</text>
</comment>
<keyword evidence="3 4" id="KW-0145">Chemotaxis</keyword>
<dbReference type="Gene3D" id="3.40.50.180">
    <property type="entry name" value="Methylesterase CheB, C-terminal domain"/>
    <property type="match status" value="1"/>
</dbReference>
<dbReference type="Proteomes" id="UP001500782">
    <property type="component" value="Unassembled WGS sequence"/>
</dbReference>
<organism evidence="8 9">
    <name type="scientific">Bacillus carboniphilus</name>
    <dbReference type="NCBI Taxonomy" id="86663"/>
    <lineage>
        <taxon>Bacteria</taxon>
        <taxon>Bacillati</taxon>
        <taxon>Bacillota</taxon>
        <taxon>Bacilli</taxon>
        <taxon>Bacillales</taxon>
        <taxon>Bacillaceae</taxon>
        <taxon>Bacillus</taxon>
    </lineage>
</organism>
<dbReference type="CDD" id="cd16432">
    <property type="entry name" value="CheB_Rec"/>
    <property type="match status" value="1"/>
</dbReference>
<name>A0ABN0WBM2_9BACI</name>
<dbReference type="HAMAP" id="MF_00099">
    <property type="entry name" value="CheB_chemtxs"/>
    <property type="match status" value="1"/>
</dbReference>
<comment type="PTM">
    <text evidence="3">Phosphorylated by CheA. Phosphorylation of the N-terminal regulatory domain activates the methylesterase activity.</text>
</comment>
<dbReference type="PROSITE" id="PS50110">
    <property type="entry name" value="RESPONSE_REGULATORY"/>
    <property type="match status" value="1"/>
</dbReference>
<evidence type="ECO:0000313" key="9">
    <source>
        <dbReference type="Proteomes" id="UP001500782"/>
    </source>
</evidence>
<feature type="domain" description="Response regulatory" evidence="6">
    <location>
        <begin position="3"/>
        <end position="120"/>
    </location>
</feature>
<evidence type="ECO:0000256" key="3">
    <source>
        <dbReference type="HAMAP-Rule" id="MF_00099"/>
    </source>
</evidence>
<keyword evidence="3" id="KW-0963">Cytoplasm</keyword>
<feature type="active site" evidence="3 4">
    <location>
        <position position="204"/>
    </location>
</feature>
<accession>A0ABN0WBM2</accession>
<protein>
    <recommendedName>
        <fullName evidence="3">Protein-glutamate methylesterase/protein-glutamine glutaminase</fullName>
        <ecNumber evidence="3">3.1.1.61</ecNumber>
        <ecNumber evidence="3">3.5.1.44</ecNumber>
    </recommendedName>
</protein>
<dbReference type="SMART" id="SM00448">
    <property type="entry name" value="REC"/>
    <property type="match status" value="1"/>
</dbReference>
<dbReference type="RefSeq" id="WP_343799240.1">
    <property type="nucleotide sequence ID" value="NZ_BAAADJ010000022.1"/>
</dbReference>
<dbReference type="Gene3D" id="3.40.50.2300">
    <property type="match status" value="1"/>
</dbReference>
<comment type="function">
    <text evidence="3">Involved in chemotaxis. Part of a chemotaxis signal transduction system that modulates chemotaxis in response to various stimuli. Catalyzes the demethylation of specific methylglutamate residues introduced into the chemoreceptors (methyl-accepting chemotaxis proteins or MCP) by CheR. Also mediates the irreversible deamidation of specific glutamine residues to glutamic acid.</text>
</comment>
<proteinExistence type="inferred from homology"/>
<comment type="catalytic activity">
    <reaction evidence="3">
        <text>L-glutaminyl-[protein] + H2O = L-glutamyl-[protein] + NH4(+)</text>
        <dbReference type="Rhea" id="RHEA:16441"/>
        <dbReference type="Rhea" id="RHEA-COMP:10207"/>
        <dbReference type="Rhea" id="RHEA-COMP:10208"/>
        <dbReference type="ChEBI" id="CHEBI:15377"/>
        <dbReference type="ChEBI" id="CHEBI:28938"/>
        <dbReference type="ChEBI" id="CHEBI:29973"/>
        <dbReference type="ChEBI" id="CHEBI:30011"/>
        <dbReference type="EC" id="3.5.1.44"/>
    </reaction>
</comment>
<dbReference type="InterPro" id="IPR008248">
    <property type="entry name" value="CheB-like"/>
</dbReference>
<dbReference type="InterPro" id="IPR001789">
    <property type="entry name" value="Sig_transdc_resp-reg_receiver"/>
</dbReference>
<dbReference type="EMBL" id="BAAADJ010000022">
    <property type="protein sequence ID" value="GAA0331958.1"/>
    <property type="molecule type" value="Genomic_DNA"/>
</dbReference>
<dbReference type="PANTHER" id="PTHR42872:SF3">
    <property type="entry name" value="PROTEIN-GLUTAMATE METHYLESTERASE_PROTEIN-GLUTAMINE GLUTAMINASE 1"/>
    <property type="match status" value="1"/>
</dbReference>
<dbReference type="SUPFAM" id="SSF52738">
    <property type="entry name" value="Methylesterase CheB, C-terminal domain"/>
    <property type="match status" value="1"/>
</dbReference>
<evidence type="ECO:0000256" key="1">
    <source>
        <dbReference type="ARBA" id="ARBA00022801"/>
    </source>
</evidence>
<comment type="subcellular location">
    <subcellularLocation>
        <location evidence="3">Cytoplasm</location>
    </subcellularLocation>
</comment>
<dbReference type="PIRSF" id="PIRSF000876">
    <property type="entry name" value="RR_chemtxs_CheB"/>
    <property type="match status" value="1"/>
</dbReference>
<sequence>MVKVLIVDDSAFMRKVISDFLTSHRSIEVVGTARNGEDAIKKIPVLQPDVITLDVEMPVMDGLEALEWIMNESPLPTVMLSSSTTEGAKSTFHALQLGAVDFVAKPSGPISLDLHKIQDELVEKVLHASQVNMKKMTPVQKRKTTQAELVEESQHIKTSQAQEWSPSHNKVIMIGTSTGGPKALQSVLSCIPSDIQSPIIVVQHMPPKFTESLAVRLNSLCELEVKEAKNGDKLENGVVYIAPGGYHLEIKRKGLSLILETNEEDPVNGVRPAVDRLFQSASELTDYYKIAVVMTGMGSDGTKGLKKLKESGQTKVIAESENTCIVYGMPKSAISAGVVDIVANVEDIPSTILSLL</sequence>
<dbReference type="CDD" id="cd17541">
    <property type="entry name" value="REC_CheB-like"/>
    <property type="match status" value="1"/>
</dbReference>
<keyword evidence="9" id="KW-1185">Reference proteome</keyword>
<evidence type="ECO:0000256" key="4">
    <source>
        <dbReference type="PROSITE-ProRule" id="PRU00050"/>
    </source>
</evidence>
<keyword evidence="1 3" id="KW-0378">Hydrolase</keyword>
<feature type="active site" evidence="3 4">
    <location>
        <position position="177"/>
    </location>
</feature>
<gene>
    <name evidence="3 8" type="primary">cheB</name>
    <name evidence="8" type="ORF">GCM10008967_23240</name>
</gene>
<keyword evidence="3 5" id="KW-0597">Phosphoprotein</keyword>
<evidence type="ECO:0000256" key="2">
    <source>
        <dbReference type="ARBA" id="ARBA00048267"/>
    </source>
</evidence>
<dbReference type="NCBIfam" id="NF001965">
    <property type="entry name" value="PRK00742.1"/>
    <property type="match status" value="1"/>
</dbReference>